<feature type="compositionally biased region" description="Basic and acidic residues" evidence="3">
    <location>
        <begin position="106"/>
        <end position="118"/>
    </location>
</feature>
<dbReference type="Proteomes" id="UP000254412">
    <property type="component" value="Unassembled WGS sequence"/>
</dbReference>
<feature type="domain" description="Minor extracellular protease Epr GA-like" evidence="5">
    <location>
        <begin position="2310"/>
        <end position="2402"/>
    </location>
</feature>
<feature type="compositionally biased region" description="Polar residues" evidence="3">
    <location>
        <begin position="157"/>
        <end position="170"/>
    </location>
</feature>
<dbReference type="PANTHER" id="PTHR45615">
    <property type="entry name" value="MYOSIN HEAVY CHAIN, NON-MUSCLE"/>
    <property type="match status" value="1"/>
</dbReference>
<feature type="domain" description="Minor extracellular protease Epr GA-like" evidence="5">
    <location>
        <begin position="3486"/>
        <end position="3578"/>
    </location>
</feature>
<feature type="compositionally biased region" description="Basic and acidic residues" evidence="3">
    <location>
        <begin position="137"/>
        <end position="156"/>
    </location>
</feature>
<feature type="domain" description="Minor extracellular protease Epr GA-like" evidence="5">
    <location>
        <begin position="2800"/>
        <end position="2892"/>
    </location>
</feature>
<feature type="domain" description="Minor extracellular protease Epr GA-like" evidence="5">
    <location>
        <begin position="2408"/>
        <end position="2500"/>
    </location>
</feature>
<feature type="domain" description="Minor extracellular protease Epr GA-like" evidence="5">
    <location>
        <begin position="642"/>
        <end position="736"/>
    </location>
</feature>
<feature type="domain" description="Minor extracellular protease Epr GA-like" evidence="5">
    <location>
        <begin position="840"/>
        <end position="932"/>
    </location>
</feature>
<evidence type="ECO:0000256" key="3">
    <source>
        <dbReference type="SAM" id="MobiDB-lite"/>
    </source>
</evidence>
<feature type="coiled-coil region" evidence="2">
    <location>
        <begin position="1135"/>
        <end position="1190"/>
    </location>
</feature>
<feature type="domain" description="Minor extracellular protease Epr GA-like" evidence="5">
    <location>
        <begin position="938"/>
        <end position="1030"/>
    </location>
</feature>
<feature type="coiled-coil region" evidence="2">
    <location>
        <begin position="645"/>
        <end position="672"/>
    </location>
</feature>
<accession>A0A380GJZ3</accession>
<feature type="coiled-coil region" evidence="2">
    <location>
        <begin position="1919"/>
        <end position="1977"/>
    </location>
</feature>
<feature type="domain" description="Minor extracellular protease Epr GA-like" evidence="5">
    <location>
        <begin position="1918"/>
        <end position="2010"/>
    </location>
</feature>
<feature type="coiled-coil region" evidence="2">
    <location>
        <begin position="841"/>
        <end position="868"/>
    </location>
</feature>
<feature type="domain" description="Minor extracellular protease Epr GA-like" evidence="5">
    <location>
        <begin position="2114"/>
        <end position="2206"/>
    </location>
</feature>
<evidence type="ECO:0000259" key="5">
    <source>
        <dbReference type="Pfam" id="PF22775"/>
    </source>
</evidence>
<feature type="coiled-coil region" evidence="2">
    <location>
        <begin position="2899"/>
        <end position="2957"/>
    </location>
</feature>
<feature type="domain" description="Minor extracellular protease Epr GA-like" evidence="5">
    <location>
        <begin position="2996"/>
        <end position="3088"/>
    </location>
</feature>
<feature type="domain" description="Minor extracellular protease Epr GA-like" evidence="5">
    <location>
        <begin position="545"/>
        <end position="638"/>
    </location>
</feature>
<feature type="coiled-coil region" evidence="2">
    <location>
        <begin position="2213"/>
        <end position="2268"/>
    </location>
</feature>
<keyword evidence="2" id="KW-0175">Coiled coil</keyword>
<feature type="domain" description="Minor extracellular protease Epr GA-like" evidence="5">
    <location>
        <begin position="742"/>
        <end position="834"/>
    </location>
</feature>
<feature type="coiled-coil region" evidence="2">
    <location>
        <begin position="3781"/>
        <end position="3836"/>
    </location>
</feature>
<feature type="domain" description="Minor extracellular protease Epr GA-like" evidence="5">
    <location>
        <begin position="2506"/>
        <end position="2598"/>
    </location>
</feature>
<feature type="domain" description="Minor extracellular protease Epr GA-like" evidence="5">
    <location>
        <begin position="1722"/>
        <end position="1814"/>
    </location>
</feature>
<dbReference type="NCBIfam" id="TIGR01168">
    <property type="entry name" value="YSIRK_signal"/>
    <property type="match status" value="1"/>
</dbReference>
<feature type="coiled-coil region" evidence="2">
    <location>
        <begin position="3879"/>
        <end position="3937"/>
    </location>
</feature>
<feature type="coiled-coil region" evidence="2">
    <location>
        <begin position="2605"/>
        <end position="2663"/>
    </location>
</feature>
<feature type="domain" description="Minor extracellular protease Epr GA-like" evidence="5">
    <location>
        <begin position="1232"/>
        <end position="1324"/>
    </location>
</feature>
<feature type="coiled-coil region" evidence="2">
    <location>
        <begin position="2801"/>
        <end position="2859"/>
    </location>
</feature>
<evidence type="ECO:0000259" key="4">
    <source>
        <dbReference type="Pfam" id="PF04650"/>
    </source>
</evidence>
<feature type="region of interest" description="Disordered" evidence="3">
    <location>
        <begin position="60"/>
        <end position="216"/>
    </location>
</feature>
<feature type="coiled-coil region" evidence="2">
    <location>
        <begin position="2409"/>
        <end position="2467"/>
    </location>
</feature>
<feature type="domain" description="Minor extracellular protease Epr GA-like" evidence="5">
    <location>
        <begin position="3094"/>
        <end position="3186"/>
    </location>
</feature>
<dbReference type="RefSeq" id="WP_115359554.1">
    <property type="nucleotide sequence ID" value="NZ_BMCF01000001.1"/>
</dbReference>
<feature type="compositionally biased region" description="Basic and acidic residues" evidence="3">
    <location>
        <begin position="199"/>
        <end position="213"/>
    </location>
</feature>
<feature type="coiled-coil region" evidence="2">
    <location>
        <begin position="2115"/>
        <end position="2142"/>
    </location>
</feature>
<feature type="domain" description="Minor extracellular protease Epr GA-like" evidence="5">
    <location>
        <begin position="3780"/>
        <end position="3872"/>
    </location>
</feature>
<evidence type="ECO:0000313" key="6">
    <source>
        <dbReference type="EMBL" id="SUM53970.1"/>
    </source>
</evidence>
<feature type="coiled-coil region" evidence="2">
    <location>
        <begin position="2507"/>
        <end position="2565"/>
    </location>
</feature>
<feature type="domain" description="Minor extracellular protease Epr GA-like" evidence="5">
    <location>
        <begin position="1820"/>
        <end position="1912"/>
    </location>
</feature>
<feature type="domain" description="Minor extracellular protease Epr GA-like" evidence="5">
    <location>
        <begin position="1624"/>
        <end position="1716"/>
    </location>
</feature>
<feature type="domain" description="Minor extracellular protease Epr GA-like" evidence="5">
    <location>
        <begin position="2212"/>
        <end position="2304"/>
    </location>
</feature>
<feature type="coiled-coil region" evidence="2">
    <location>
        <begin position="2997"/>
        <end position="3024"/>
    </location>
</feature>
<feature type="coiled-coil region" evidence="2">
    <location>
        <begin position="3291"/>
        <end position="3346"/>
    </location>
</feature>
<dbReference type="Pfam" id="PF04650">
    <property type="entry name" value="YSIRK_signal"/>
    <property type="match status" value="1"/>
</dbReference>
<feature type="coiled-coil region" evidence="2">
    <location>
        <begin position="540"/>
        <end position="574"/>
    </location>
</feature>
<dbReference type="InterPro" id="IPR054725">
    <property type="entry name" value="Epr_GA-like"/>
</dbReference>
<feature type="domain" description="Minor extracellular protease Epr GA-like" evidence="5">
    <location>
        <begin position="1036"/>
        <end position="1128"/>
    </location>
</feature>
<feature type="domain" description="Minor extracellular protease Epr GA-like" evidence="5">
    <location>
        <begin position="3976"/>
        <end position="4068"/>
    </location>
</feature>
<feature type="domain" description="Minor extracellular protease Epr GA-like" evidence="5">
    <location>
        <begin position="2702"/>
        <end position="2794"/>
    </location>
</feature>
<gene>
    <name evidence="6" type="ORF">NCTC13834_00253</name>
</gene>
<feature type="domain" description="Minor extracellular protease Epr GA-like" evidence="5">
    <location>
        <begin position="3388"/>
        <end position="3480"/>
    </location>
</feature>
<feature type="domain" description="Minor extracellular protease Epr GA-like" evidence="5">
    <location>
        <begin position="2604"/>
        <end position="2696"/>
    </location>
</feature>
<feature type="coiled-coil region" evidence="2">
    <location>
        <begin position="1821"/>
        <end position="1879"/>
    </location>
</feature>
<dbReference type="Pfam" id="PF22775">
    <property type="entry name" value="GA_3"/>
    <property type="match status" value="36"/>
</dbReference>
<feature type="domain" description="Minor extracellular protease Epr GA-like" evidence="5">
    <location>
        <begin position="3878"/>
        <end position="3970"/>
    </location>
</feature>
<keyword evidence="1" id="KW-0732">Signal</keyword>
<dbReference type="InterPro" id="IPR005877">
    <property type="entry name" value="YSIRK_signal_dom"/>
</dbReference>
<feature type="coiled-coil region" evidence="2">
    <location>
        <begin position="3389"/>
        <end position="3447"/>
    </location>
</feature>
<feature type="coiled-coil region" evidence="2">
    <location>
        <begin position="3977"/>
        <end position="4035"/>
    </location>
</feature>
<feature type="coiled-coil region" evidence="2">
    <location>
        <begin position="1625"/>
        <end position="1683"/>
    </location>
</feature>
<feature type="coiled-coil region" evidence="2">
    <location>
        <begin position="3095"/>
        <end position="3150"/>
    </location>
</feature>
<evidence type="ECO:0000313" key="7">
    <source>
        <dbReference type="Proteomes" id="UP000254412"/>
    </source>
</evidence>
<feature type="coiled-coil region" evidence="2">
    <location>
        <begin position="3585"/>
        <end position="3643"/>
    </location>
</feature>
<feature type="coiled-coil region" evidence="2">
    <location>
        <begin position="3193"/>
        <end position="3251"/>
    </location>
</feature>
<feature type="domain" description="Minor extracellular protease Epr GA-like" evidence="5">
    <location>
        <begin position="3584"/>
        <end position="3676"/>
    </location>
</feature>
<feature type="coiled-coil region" evidence="2">
    <location>
        <begin position="1037"/>
        <end position="1092"/>
    </location>
</feature>
<feature type="domain" description="Minor extracellular protease Epr GA-like" evidence="5">
    <location>
        <begin position="2898"/>
        <end position="2990"/>
    </location>
</feature>
<feature type="domain" description="Minor extracellular protease Epr GA-like" evidence="5">
    <location>
        <begin position="3682"/>
        <end position="3774"/>
    </location>
</feature>
<feature type="domain" description="Minor extracellular protease Epr GA-like" evidence="5">
    <location>
        <begin position="2016"/>
        <end position="2108"/>
    </location>
</feature>
<feature type="domain" description="Minor extracellular protease Epr GA-like" evidence="5">
    <location>
        <begin position="3190"/>
        <end position="3284"/>
    </location>
</feature>
<feature type="coiled-coil region" evidence="2">
    <location>
        <begin position="1723"/>
        <end position="1781"/>
    </location>
</feature>
<feature type="coiled-coil region" evidence="2">
    <location>
        <begin position="2311"/>
        <end position="2369"/>
    </location>
</feature>
<feature type="coiled-coil region" evidence="2">
    <location>
        <begin position="2703"/>
        <end position="2761"/>
    </location>
</feature>
<feature type="coiled-coil region" evidence="2">
    <location>
        <begin position="743"/>
        <end position="770"/>
    </location>
</feature>
<feature type="coiled-coil region" evidence="2">
    <location>
        <begin position="1527"/>
        <end position="1585"/>
    </location>
</feature>
<feature type="domain" description="Minor extracellular protease Epr GA-like" evidence="5">
    <location>
        <begin position="3290"/>
        <end position="3382"/>
    </location>
</feature>
<protein>
    <submittedName>
        <fullName evidence="6">Gram-positive signal peptide, YSIRK family</fullName>
    </submittedName>
</protein>
<organism evidence="6 7">
    <name type="scientific">Staphylococcus nepalensis</name>
    <dbReference type="NCBI Taxonomy" id="214473"/>
    <lineage>
        <taxon>Bacteria</taxon>
        <taxon>Bacillati</taxon>
        <taxon>Bacillota</taxon>
        <taxon>Bacilli</taxon>
        <taxon>Bacillales</taxon>
        <taxon>Staphylococcaceae</taxon>
        <taxon>Staphylococcus</taxon>
    </lineage>
</organism>
<feature type="coiled-coil region" evidence="2">
    <location>
        <begin position="1331"/>
        <end position="1386"/>
    </location>
</feature>
<dbReference type="EMBL" id="UHDS01000001">
    <property type="protein sequence ID" value="SUM53970.1"/>
    <property type="molecule type" value="Genomic_DNA"/>
</dbReference>
<feature type="coiled-coil region" evidence="2">
    <location>
        <begin position="1233"/>
        <end position="1291"/>
    </location>
</feature>
<feature type="coiled-coil region" evidence="2">
    <location>
        <begin position="3487"/>
        <end position="3514"/>
    </location>
</feature>
<feature type="coiled-coil region" evidence="2">
    <location>
        <begin position="3683"/>
        <end position="3738"/>
    </location>
</feature>
<feature type="domain" description="YSIRK Gram-positive signal peptide" evidence="4">
    <location>
        <begin position="11"/>
        <end position="35"/>
    </location>
</feature>
<feature type="compositionally biased region" description="Basic and acidic residues" evidence="3">
    <location>
        <begin position="60"/>
        <end position="71"/>
    </location>
</feature>
<name>A0A380GJZ3_9STAP</name>
<evidence type="ECO:0000256" key="2">
    <source>
        <dbReference type="SAM" id="Coils"/>
    </source>
</evidence>
<feature type="domain" description="Minor extracellular protease Epr GA-like" evidence="5">
    <location>
        <begin position="1136"/>
        <end position="1226"/>
    </location>
</feature>
<proteinExistence type="predicted"/>
<sequence>MRIFKEYIARRNNRYSIRKFNIGTASILLGSILIFSQSGEAQADMLESEDKSALNDIDNIDKQVNPDKNEENNTLINSQTHNESESASISQESNNNISKNVPHNIPNKEDAEDQKVNIEDPNIVHNKPQIEQNQHQNDIKPQENKTGDDVQTEKQIKSSSESNFKQTNKLLNDKENNILSNDNEIEKTSAVKPNVSIKSDIETNDRNNTEENTSKQNVNFTNSSAKVMSFKNAEETTINKNIKTNKENIKQQYPNKPKSRVARSLDRLLYFNNIRKIVYNPKLNYTSVQAGDFITTAIREVEKNRNELTEEERKLFLRNIIRQTVLKNNKFSYDAIFNGNYGIATNKKLNAYQANNINQLLYKMKDLTLNRNNDDYRAVYTFTNQSDVTKNHFGIVQDDIFYDDGDVLIATMVLSKEKGRGTYRFENYAIRPNESLNKKIKKVFAEYEGRQRVMLEQDHLGYYSYTRPHSGSNGNPNTGGGSGGTVKFYISFDANHYIDVKKDKLFGYILSDTIDPHVLRGVNITNQSVDIDDVATRINKALTKSKKKKAEEAIQTAEQAKQYAEQQLSKVLADGAVSPAEKRKVDEANHALEEAKQIAITKLNGVLSGTAGKNQLQGRLDQIGTVNSPKVNDLDSNGVADDIQLSEAAQAVQKAEQAKQTVDQKLVEVTRDGLINPNEKNEIDRLNKALKVAKTTASEKVNNLPEGIKDKIKLQKKLEKIDTVTLPEVNDVDSNGVLDTEQLSQASQAVQAAEQAKRDVNQKLEEVTKDRLITPSEKALVDKLNNDLQIVKSTAAEKINNVPNNMTGKGELQTRLGRIDTVTLPEVNDRDSNGVLDTEQLLQAEQAIQAAEQARRNVAQKVAEVTNDSLVNPSEKAEIDRLNQVLETAKSTALEKLNSVPNGTPGKAELQTRLNQIGSVTTPEVNDRDSNGVKDTEQLSEAEQAIAAVEQDKRAVDNKLTEITSDGLVNPEEKVELDQLIEALETAKVEAAAKLNSVPDGTTGKDGLQTRLDQIDTVTLPKVNDQDSNGVLDTEQLSEAEEAIARVEEAKKAVNNKLAEITSDGLVNPNEKAELEKLIETLETAKVDASAKLNSVPNGTTGKDELQTRLKQIDSVTAPEVNDRDSNGVLDTEQLLGAEQAIQAAEEAKKAVNNKLAEITSDGLVNPNEKAELEKLIETLETAKVDASTKLNSVPNGTTGKDELQTRINQVGSVTAPEVNDQDSNGVLDTEQLSEAEQAIQAAEEAKKIAANKLTEIMSDDLVNSGEKFELDQLVEALETAKTNASEKLNNVPDSTTGKDELQSRLDQIGSVTIPEVNDRDSNGVLDTEQLSEAEQAIEAVEEAKKAAANKLTEITSDSLVNPEEKAELDKLIEALETAKAEASAKLNSVPTGTTGKAELQTRLDQIDSVTAPEVNDQDGNGVLDTEQLSEAEQAIEAVEQTKSAVANKLTEITSDGLVNPSEKAELDQLIGALETAKAEASAKLNSVPNGTTGKDELQTRLNQIDSVIPPEVNDQDGNGVLDTEQLSEAEQAIVGVEQSKQAVDNKLSEITSDSLVNPEEKAELEQLIEALETAKVEASTKLNNVPNGTPGKEELQTRLNQVGSVTAPEVNDQDGNGVLDTKQLSEAEQAIEAVEEAKKAVDNKLAEITSDNLVNPSEKAELDQLIEALETAKAEASAKLNNVPNGTTGKGELQSRLDQIDSVISPEVNDQDGNGVLDTKQLSEAEQAIVGVEQSKQAVDNKLSEITSDSLVNPEEKAELEELIEVLETAKVNASEKLNNVPNGTTGKDGLQTRLGEIGSVTTPEVNDRDSNGVLDTEQLSGAEEAIAAVEEAKKAVDNKLAEITSDSLVNPSEKAELDQLVEALETAKAEAAAKLNSVPNGTTGKGELQSRLDQIDSVISPEVNDQDANGVLDTEQLSKAEEAITAVEEAKKAVDNKLAEITSDNLVNPSEKAELEELIEVLETAKVNASEKLNNVPNGTTGKDGLQTRLGKIGSVTTPEVNDRDSNGVKDTEQLSEASQAITAVEEAKKAAANKLSEITSDNLVNPSEKAELEELIEVLETAKVNASEKLNNIPGGTTGKDELQSRLDQIGSVTSPEINDRDSNGVLDTEQLSEAEQAIEAAEQARQAADNKLTEITADGLINPDEKAELDGLIEALETAKTNALEKLNNVPDGTTGKDALQTRLDQIYSVNFPEVNDQDGNGVLDTEQLSEVEQAIAAVEQAKKAVDNKLAETTSDNLVNPSEKAELDQLVEALETAKAEAVAKLNSVPDGTTGKDGLQPRLDQIGSVTLPEVNDQDGNGVLDTEQLSKAEQAIEAAEQAKNAVDNKLSEITSDGLINPSEKDELDQLIETLETAKAEASAKLNSVPDSTTGKDGLQTRLDQIGSVTAPEVNDQDGDGVLDTEQLSEAEQAIAAVEQAKKVAANKLSEITSDNLVNPSEKAELEKLIETLEIAKTNASEKLNNVPDGTTGKDGLQTRLDQIGPVTLPEVNDQDSNGVLDTEQLSKAEEAITAVERAKKAVDNKLSEITEDGLVNPSEKAELEKLIETLEIAKINASEKLNNVPDGTTGKDGLQTRLDQIDSVTLPEVNDQDANGVLDTEQLSKAEEVITAAERAKKAVDNKLTEITPDGLVNPSEKAELDQLIEALETAKAEASAKLNSVPNGTTGKGELQSRLDQIDSVISPEVNDQDANGVLDTEQLSKAEEAIAAVEQAKKVAANKLSEITSDNLVNPSEKAELEKLIETLEIAKTNASEKLNNVPDGTTGKDGLQTRLDQIDTVTSPEINDQDSNGVLDTEQLSKAEQAIEAVEEAKKAVDNKLAEITSDNLVNPSEKAELDQLIEALETAKAEASAKLNSVPNGTTGKGELQTRLDQIVSVTAPEVNDRDSNGVLDTDQLSEAEEAIEAMEQAKNAVDNKLSEITSDGLINPSEKDELDQLIETLETAKAEASAKLNSVPDGTTGKDGLQTRLDQIGSVTAPEVNDQDGDGVLDTEQLSEAEQAIAAVERAKKAVDNKLSEITEDGLVNPSEKAELDQLIGALETAKAEASTKLNNVPNGTTGKDGLQTRLGEIGSVTTPEVNDQDSNGVLDTEQLSEAEEAIEAVEEAKKVVDNKLTEITSDGLINPEEKSELEKLIEVLETAKTNASEKFNNVPDGTTGKDELQTRLAQIDSVTAPEVNDQDANGALDTEQLSKAEEAIAAVEEAKKTVDNKLSEVTSDGLVNPSEKAELDQLIEALETAKTNASEKLNNVPDSTTGKDELQSRLDQIGSVTIPEVNDRDSNGVLDTEQLSEAEQAIAAVEQAKQDVNNKLSEVTFDGLVNPSEKAELNQLIEALETAKVEASTKLNNVPDGITDKDALQTRLDQIGSVSLPEVNDQDSNGVLDTEQLSEAEQTIAAVEQAKKAVDNKLSEITLDGLINPEEKFELDQLIETLEIAKAEASAKLNNVPNGTTGKDVLQTRLDQIGTVTSPEVNDRDSNGVLDTEQLSEAAQAIEAAEQAKQDADNKLSEITADNLINPSEKVGLDKLIEALETAKADALTKLNNVPNGTTGKAELQTRLDQIGTVTILEVNDQDSNGVLDTEQLSEAEEAITALEEAKKAVDNKLAEVTSDNLVNPSEKAELEQLIEALETAKAEASAKLNNVPNGTPGKDGLQTRLDQIVSVTAPEVNDRDSNGVLDTEQLSEAEQAIVGVEQAKQAVDNKLAEVTSDNLVNPSEKAELNQLIEALETAKAEASTKLTNIPTGTAGKAELQTRLDQIDSVTAPEVNDRDSNGVLDTEQLSEAEQAIEAVEEAKKVVDNKLVEITADGLVNPNEKAELDKLIKALETAKAEASTKLNSVPNGTAGKVALQTRLNQIDSVAAPEINDRDSNGVLDTEQLSEAEQAIVVVEESKKAADNKLAEITSDNLVNPSEKAELDQLIEALETAKAEASTKLNNVPTGTTGKDGLQTRLDQIGTVTSPEINDQDGNGVLDTEQLSEAEQAIEAVEQAKIAADNKLVEITADGLVNPDEKAELDQLIEALKTAKANASEKLNNVPDGTAGKGDLQKRLDQINLVTSSSINDKDGNGILDIQSSNIKGQNHAKVNKHLDNTIKNSNSHNLINKNVKVQNLNDKDNTLLNERLHTGLQQLNIVTDHLQIMKNETNESSEHSMNSLTHLPNTGGKNKDSWIFGTLLGAIGSMMILRKRQAKKKGTEKNS</sequence>
<evidence type="ECO:0000256" key="1">
    <source>
        <dbReference type="ARBA" id="ARBA00022729"/>
    </source>
</evidence>
<reference evidence="6 7" key="1">
    <citation type="submission" date="2018-06" db="EMBL/GenBank/DDBJ databases">
        <authorList>
            <consortium name="Pathogen Informatics"/>
            <person name="Doyle S."/>
        </authorList>
    </citation>
    <scope>NUCLEOTIDE SEQUENCE [LARGE SCALE GENOMIC DNA]</scope>
    <source>
        <strain evidence="6 7">NCTC13834</strain>
    </source>
</reference>
<dbReference type="PANTHER" id="PTHR45615:SF80">
    <property type="entry name" value="GRIP DOMAIN-CONTAINING PROTEIN"/>
    <property type="match status" value="1"/>
</dbReference>
<feature type="coiled-coil region" evidence="2">
    <location>
        <begin position="2017"/>
        <end position="2075"/>
    </location>
</feature>
<feature type="domain" description="Minor extracellular protease Epr GA-like" evidence="5">
    <location>
        <begin position="1428"/>
        <end position="1520"/>
    </location>
</feature>
<feature type="domain" description="Minor extracellular protease Epr GA-like" evidence="5">
    <location>
        <begin position="1330"/>
        <end position="1422"/>
    </location>
</feature>
<feature type="domain" description="Minor extracellular protease Epr GA-like" evidence="5">
    <location>
        <begin position="1526"/>
        <end position="1618"/>
    </location>
</feature>
<feature type="compositionally biased region" description="Polar residues" evidence="3">
    <location>
        <begin position="72"/>
        <end position="101"/>
    </location>
</feature>